<keyword evidence="7" id="KW-1185">Reference proteome</keyword>
<keyword evidence="2" id="KW-0444">Lipid biosynthesis</keyword>
<reference evidence="4" key="1">
    <citation type="submission" date="2023-07" db="EMBL/GenBank/DDBJ databases">
        <title>Genome content predicts the carbon catabolic preferences of heterotrophic bacteria.</title>
        <authorList>
            <person name="Gralka M."/>
        </authorList>
    </citation>
    <scope>NUCLEOTIDE SEQUENCE</scope>
    <source>
        <strain evidence="5">5G01</strain>
        <strain evidence="4">I2M16</strain>
    </source>
</reference>
<dbReference type="RefSeq" id="WP_290034472.1">
    <property type="nucleotide sequence ID" value="NZ_JAUOPG010000002.1"/>
</dbReference>
<dbReference type="CDD" id="cd06850">
    <property type="entry name" value="biotinyl_domain"/>
    <property type="match status" value="1"/>
</dbReference>
<evidence type="ECO:0000313" key="4">
    <source>
        <dbReference type="EMBL" id="MDO6452891.1"/>
    </source>
</evidence>
<dbReference type="AlphaFoldDB" id="A0AAW7XEN1"/>
<dbReference type="InterPro" id="IPR000089">
    <property type="entry name" value="Biotin_lipoyl"/>
</dbReference>
<protein>
    <recommendedName>
        <fullName evidence="2">Biotin carboxyl carrier protein of acetyl-CoA carboxylase</fullName>
    </recommendedName>
</protein>
<dbReference type="NCBIfam" id="NF005457">
    <property type="entry name" value="PRK07051.1"/>
    <property type="match status" value="1"/>
</dbReference>
<comment type="function">
    <text evidence="1 2">This protein is a component of the acetyl coenzyme A carboxylase complex; first, biotin carboxylase catalyzes the carboxylation of the carrier protein and then the transcarboxylase transfers the carboxyl group to form malonyl-CoA.</text>
</comment>
<evidence type="ECO:0000313" key="6">
    <source>
        <dbReference type="Proteomes" id="UP001169862"/>
    </source>
</evidence>
<sequence>MAKIEIISPLPGIFYRSPSPESDAFVQEGDQVSSQTVVGLIEVMKQFSELTADHQGTLIEFCVSDSSAVEPGQVIALVETKE</sequence>
<evidence type="ECO:0000259" key="3">
    <source>
        <dbReference type="Pfam" id="PF00364"/>
    </source>
</evidence>
<dbReference type="EMBL" id="JAUYVO010000002">
    <property type="protein sequence ID" value="MDP2521477.1"/>
    <property type="molecule type" value="Genomic_DNA"/>
</dbReference>
<feature type="domain" description="Lipoyl-binding" evidence="3">
    <location>
        <begin position="5"/>
        <end position="76"/>
    </location>
</feature>
<comment type="caution">
    <text evidence="4">The sequence shown here is derived from an EMBL/GenBank/DDBJ whole genome shotgun (WGS) entry which is preliminary data.</text>
</comment>
<comment type="pathway">
    <text evidence="2">Lipid metabolism; fatty acid biosynthesis.</text>
</comment>
<dbReference type="GO" id="GO:0006633">
    <property type="term" value="P:fatty acid biosynthetic process"/>
    <property type="evidence" value="ECO:0007669"/>
    <property type="project" value="UniProtKB-KW"/>
</dbReference>
<keyword evidence="2" id="KW-0276">Fatty acid metabolism</keyword>
<dbReference type="SUPFAM" id="SSF51230">
    <property type="entry name" value="Single hybrid motif"/>
    <property type="match status" value="1"/>
</dbReference>
<evidence type="ECO:0000313" key="5">
    <source>
        <dbReference type="EMBL" id="MDP2521477.1"/>
    </source>
</evidence>
<keyword evidence="2" id="KW-0092">Biotin</keyword>
<evidence type="ECO:0000256" key="1">
    <source>
        <dbReference type="ARBA" id="ARBA00003761"/>
    </source>
</evidence>
<accession>A0AAW7XEN1</accession>
<dbReference type="InterPro" id="IPR001249">
    <property type="entry name" value="AcCoA_biotinCC"/>
</dbReference>
<dbReference type="InterPro" id="IPR011053">
    <property type="entry name" value="Single_hybrid_motif"/>
</dbReference>
<organism evidence="4 6">
    <name type="scientific">Neptunomonas phycophila</name>
    <dbReference type="NCBI Taxonomy" id="1572645"/>
    <lineage>
        <taxon>Bacteria</taxon>
        <taxon>Pseudomonadati</taxon>
        <taxon>Pseudomonadota</taxon>
        <taxon>Gammaproteobacteria</taxon>
        <taxon>Oceanospirillales</taxon>
        <taxon>Oceanospirillaceae</taxon>
        <taxon>Neptunomonas</taxon>
    </lineage>
</organism>
<gene>
    <name evidence="4" type="ORF">Q4490_04875</name>
    <name evidence="5" type="ORF">Q8W30_02735</name>
</gene>
<dbReference type="EMBL" id="JAUOPG010000002">
    <property type="protein sequence ID" value="MDO6452891.1"/>
    <property type="molecule type" value="Genomic_DNA"/>
</dbReference>
<name>A0AAW7XEN1_9GAMM</name>
<dbReference type="GO" id="GO:0003989">
    <property type="term" value="F:acetyl-CoA carboxylase activity"/>
    <property type="evidence" value="ECO:0007669"/>
    <property type="project" value="InterPro"/>
</dbReference>
<evidence type="ECO:0000256" key="2">
    <source>
        <dbReference type="RuleBase" id="RU364072"/>
    </source>
</evidence>
<proteinExistence type="predicted"/>
<dbReference type="Proteomes" id="UP001169862">
    <property type="component" value="Unassembled WGS sequence"/>
</dbReference>
<keyword evidence="2" id="KW-0443">Lipid metabolism</keyword>
<dbReference type="Gene3D" id="2.40.50.100">
    <property type="match status" value="1"/>
</dbReference>
<dbReference type="PRINTS" id="PR01071">
    <property type="entry name" value="ACOABIOTINCC"/>
</dbReference>
<dbReference type="Pfam" id="PF00364">
    <property type="entry name" value="Biotin_lipoyl"/>
    <property type="match status" value="1"/>
</dbReference>
<dbReference type="Proteomes" id="UP001177341">
    <property type="component" value="Unassembled WGS sequence"/>
</dbReference>
<keyword evidence="2" id="KW-0275">Fatty acid biosynthesis</keyword>
<evidence type="ECO:0000313" key="7">
    <source>
        <dbReference type="Proteomes" id="UP001177341"/>
    </source>
</evidence>
<dbReference type="GO" id="GO:0009317">
    <property type="term" value="C:acetyl-CoA carboxylase complex"/>
    <property type="evidence" value="ECO:0007669"/>
    <property type="project" value="InterPro"/>
</dbReference>